<feature type="non-terminal residue" evidence="1">
    <location>
        <position position="1"/>
    </location>
</feature>
<reference evidence="1" key="1">
    <citation type="submission" date="2020-04" db="EMBL/GenBank/DDBJ databases">
        <authorList>
            <person name="Alioto T."/>
            <person name="Alioto T."/>
            <person name="Gomez Garrido J."/>
        </authorList>
    </citation>
    <scope>NUCLEOTIDE SEQUENCE</scope>
    <source>
        <strain evidence="1">A484AB</strain>
    </source>
</reference>
<accession>A0A7D9I3W0</accession>
<evidence type="ECO:0000313" key="2">
    <source>
        <dbReference type="Proteomes" id="UP001152795"/>
    </source>
</evidence>
<evidence type="ECO:0000313" key="1">
    <source>
        <dbReference type="EMBL" id="CAB4000840.1"/>
    </source>
</evidence>
<organism evidence="1 2">
    <name type="scientific">Paramuricea clavata</name>
    <name type="common">Red gorgonian</name>
    <name type="synonym">Violescent sea-whip</name>
    <dbReference type="NCBI Taxonomy" id="317549"/>
    <lineage>
        <taxon>Eukaryota</taxon>
        <taxon>Metazoa</taxon>
        <taxon>Cnidaria</taxon>
        <taxon>Anthozoa</taxon>
        <taxon>Octocorallia</taxon>
        <taxon>Malacalcyonacea</taxon>
        <taxon>Plexauridae</taxon>
        <taxon>Paramuricea</taxon>
    </lineage>
</organism>
<dbReference type="EMBL" id="CACRXK020003942">
    <property type="protein sequence ID" value="CAB4000840.1"/>
    <property type="molecule type" value="Genomic_DNA"/>
</dbReference>
<dbReference type="Proteomes" id="UP001152795">
    <property type="component" value="Unassembled WGS sequence"/>
</dbReference>
<name>A0A7D9I3W0_PARCT</name>
<dbReference type="OrthoDB" id="7414876at2759"/>
<proteinExistence type="predicted"/>
<dbReference type="AlphaFoldDB" id="A0A7D9I3W0"/>
<comment type="caution">
    <text evidence="1">The sequence shown here is derived from an EMBL/GenBank/DDBJ whole genome shotgun (WGS) entry which is preliminary data.</text>
</comment>
<sequence>EANKALHSEIEELKSQLNKVSQKITSHTNKKPAIEDQTQVMSNDHNKAVEFIGKQYDDLDAFRKQATQDIKKIASRLDKVSRSCDEIYEAIEAIETYSYQYNIKVVFYPFSI</sequence>
<dbReference type="SUPFAM" id="SSF46579">
    <property type="entry name" value="Prefoldin"/>
    <property type="match status" value="1"/>
</dbReference>
<keyword evidence="2" id="KW-1185">Reference proteome</keyword>
<protein>
    <submittedName>
        <fullName evidence="1">Uncharacterized protein</fullName>
    </submittedName>
</protein>
<gene>
    <name evidence="1" type="ORF">PACLA_8A008036</name>
</gene>